<sequence length="121" mass="13545">FLSQFWSGFLRETRWNAFPAHQPENQSLKRFSWARNGITVELISSFSIRCSSFASVVALSTGASFSFLGHKRDILASFFSLKHPHSLMWGLQGELEVKPPLQLMHSAVQGSWCGIGFPMPG</sequence>
<evidence type="ECO:0000313" key="2">
    <source>
        <dbReference type="Proteomes" id="UP001219518"/>
    </source>
</evidence>
<evidence type="ECO:0000313" key="1">
    <source>
        <dbReference type="EMBL" id="KAK3921797.1"/>
    </source>
</evidence>
<dbReference type="EMBL" id="JAHWGI010001053">
    <property type="protein sequence ID" value="KAK3921797.1"/>
    <property type="molecule type" value="Genomic_DNA"/>
</dbReference>
<dbReference type="Proteomes" id="UP001219518">
    <property type="component" value="Unassembled WGS sequence"/>
</dbReference>
<dbReference type="GO" id="GO:0004601">
    <property type="term" value="F:peroxidase activity"/>
    <property type="evidence" value="ECO:0007669"/>
    <property type="project" value="UniProtKB-KW"/>
</dbReference>
<reference evidence="1" key="1">
    <citation type="submission" date="2021-07" db="EMBL/GenBank/DDBJ databases">
        <authorList>
            <person name="Catto M.A."/>
            <person name="Jacobson A."/>
            <person name="Kennedy G."/>
            <person name="Labadie P."/>
            <person name="Hunt B.G."/>
            <person name="Srinivasan R."/>
        </authorList>
    </citation>
    <scope>NUCLEOTIDE SEQUENCE</scope>
    <source>
        <strain evidence="1">PL_HMW_Pooled</strain>
        <tissue evidence="1">Head</tissue>
    </source>
</reference>
<organism evidence="1 2">
    <name type="scientific">Frankliniella fusca</name>
    <dbReference type="NCBI Taxonomy" id="407009"/>
    <lineage>
        <taxon>Eukaryota</taxon>
        <taxon>Metazoa</taxon>
        <taxon>Ecdysozoa</taxon>
        <taxon>Arthropoda</taxon>
        <taxon>Hexapoda</taxon>
        <taxon>Insecta</taxon>
        <taxon>Pterygota</taxon>
        <taxon>Neoptera</taxon>
        <taxon>Paraneoptera</taxon>
        <taxon>Thysanoptera</taxon>
        <taxon>Terebrantia</taxon>
        <taxon>Thripoidea</taxon>
        <taxon>Thripidae</taxon>
        <taxon>Frankliniella</taxon>
    </lineage>
</organism>
<keyword evidence="1" id="KW-0575">Peroxidase</keyword>
<gene>
    <name evidence="1" type="ORF">KUF71_010973</name>
</gene>
<reference evidence="1" key="2">
    <citation type="journal article" date="2023" name="BMC Genomics">
        <title>Pest status, molecular evolution, and epigenetic factors derived from the genome assembly of Frankliniella fusca, a thysanopteran phytovirus vector.</title>
        <authorList>
            <person name="Catto M.A."/>
            <person name="Labadie P.E."/>
            <person name="Jacobson A.L."/>
            <person name="Kennedy G.G."/>
            <person name="Srinivasan R."/>
            <person name="Hunt B.G."/>
        </authorList>
    </citation>
    <scope>NUCLEOTIDE SEQUENCE</scope>
    <source>
        <strain evidence="1">PL_HMW_Pooled</strain>
    </source>
</reference>
<name>A0AAE1HI44_9NEOP</name>
<keyword evidence="2" id="KW-1185">Reference proteome</keyword>
<dbReference type="AlphaFoldDB" id="A0AAE1HI44"/>
<proteinExistence type="predicted"/>
<comment type="caution">
    <text evidence="1">The sequence shown here is derived from an EMBL/GenBank/DDBJ whole genome shotgun (WGS) entry which is preliminary data.</text>
</comment>
<keyword evidence="1" id="KW-0560">Oxidoreductase</keyword>
<feature type="non-terminal residue" evidence="1">
    <location>
        <position position="1"/>
    </location>
</feature>
<protein>
    <submittedName>
        <fullName evidence="1">Peroxidase skpo-1</fullName>
    </submittedName>
</protein>
<accession>A0AAE1HI44</accession>